<dbReference type="EMBL" id="CP058350">
    <property type="protein sequence ID" value="QLF68446.1"/>
    <property type="molecule type" value="Genomic_DNA"/>
</dbReference>
<protein>
    <submittedName>
        <fullName evidence="4">PRC-barrel domain-containing protein</fullName>
    </submittedName>
</protein>
<dbReference type="InterPro" id="IPR011992">
    <property type="entry name" value="EF-hand-dom_pair"/>
</dbReference>
<feature type="compositionally biased region" description="Low complexity" evidence="1">
    <location>
        <begin position="193"/>
        <end position="223"/>
    </location>
</feature>
<accession>A0ABX6QJD5</accession>
<feature type="domain" description="EF-hand" evidence="3">
    <location>
        <begin position="97"/>
        <end position="123"/>
    </location>
</feature>
<dbReference type="InterPro" id="IPR027275">
    <property type="entry name" value="PRC-brl_dom"/>
</dbReference>
<dbReference type="SUPFAM" id="SSF47473">
    <property type="entry name" value="EF-hand"/>
    <property type="match status" value="1"/>
</dbReference>
<keyword evidence="5" id="KW-1185">Reference proteome</keyword>
<dbReference type="PROSITE" id="PS00018">
    <property type="entry name" value="EF_HAND_1"/>
    <property type="match status" value="2"/>
</dbReference>
<feature type="region of interest" description="Disordered" evidence="1">
    <location>
        <begin position="174"/>
        <end position="223"/>
    </location>
</feature>
<dbReference type="InterPro" id="IPR002048">
    <property type="entry name" value="EF_hand_dom"/>
</dbReference>
<evidence type="ECO:0000313" key="4">
    <source>
        <dbReference type="EMBL" id="QLF68446.1"/>
    </source>
</evidence>
<keyword evidence="2" id="KW-0732">Signal</keyword>
<dbReference type="Pfam" id="PF13202">
    <property type="entry name" value="EF-hand_5"/>
    <property type="match status" value="1"/>
</dbReference>
<gene>
    <name evidence="4" type="ORF">FE840_002155</name>
</gene>
<dbReference type="PROSITE" id="PS50222">
    <property type="entry name" value="EF_HAND_2"/>
    <property type="match status" value="2"/>
</dbReference>
<name>A0ABX6QJD5_9HYPH</name>
<feature type="domain" description="EF-hand" evidence="3">
    <location>
        <begin position="37"/>
        <end position="72"/>
    </location>
</feature>
<dbReference type="Gene3D" id="2.30.30.240">
    <property type="entry name" value="PRC-barrel domain"/>
    <property type="match status" value="1"/>
</dbReference>
<feature type="compositionally biased region" description="Polar residues" evidence="1">
    <location>
        <begin position="174"/>
        <end position="192"/>
    </location>
</feature>
<dbReference type="Proteomes" id="UP000308530">
    <property type="component" value="Chromosome"/>
</dbReference>
<dbReference type="SUPFAM" id="SSF50346">
    <property type="entry name" value="PRC-barrel domain"/>
    <property type="match status" value="1"/>
</dbReference>
<dbReference type="InterPro" id="IPR018247">
    <property type="entry name" value="EF_Hand_1_Ca_BS"/>
</dbReference>
<dbReference type="Pfam" id="PF05239">
    <property type="entry name" value="PRC"/>
    <property type="match status" value="1"/>
</dbReference>
<dbReference type="InterPro" id="IPR011033">
    <property type="entry name" value="PRC_barrel-like_sf"/>
</dbReference>
<evidence type="ECO:0000256" key="2">
    <source>
        <dbReference type="SAM" id="SignalP"/>
    </source>
</evidence>
<evidence type="ECO:0000259" key="3">
    <source>
        <dbReference type="PROSITE" id="PS50222"/>
    </source>
</evidence>
<proteinExistence type="predicted"/>
<feature type="signal peptide" evidence="2">
    <location>
        <begin position="1"/>
        <end position="21"/>
    </location>
</feature>
<dbReference type="RefSeq" id="WP_138288532.1">
    <property type="nucleotide sequence ID" value="NZ_CP058350.1"/>
</dbReference>
<dbReference type="Gene3D" id="1.10.238.10">
    <property type="entry name" value="EF-hand"/>
    <property type="match status" value="1"/>
</dbReference>
<sequence>MKRLETALVVILAASAGPAMAQANSNAAGTVNADSQEMRSVSEHAFNQWDVNSNQRLEGEEFAAGLHEAWGRNNGQVDEAAYSNNWSNWFDSERPPFEEMDEDGDGQLSQEELRTALNDVDLSGPWQGADDGYLTPEEFRRGLTSVSDRDRSGNLDQSEYDQVVAVVGVVVPSDQQAGTGNNTMTSDETNQAATDATTTGQVSTATGTQQAQNTAANTGATAGSDGAIQVGEVIPLDDWDMDTVYRSGWSAEALFDREVYGENGEEIGDVEDLIVGPDGRLLSVVAEVGGFWDIGDTHVSVPWDRVVIREDGTVQIPVTEDTVDDFSVLNVPTMGQIANDVVTELDDVELGPRAWRASEVIGDIARIRGDATSQAAEQTTGQQAAGQTAQSGYMGFGYVDDLIFQDGQIVAAVVDRDAGYGTRGRYAYPFYGYRYGWHPGNRYYNMPYDRAEATAIEPYEEDRLMNDE</sequence>
<feature type="chain" id="PRO_5046012334" evidence="2">
    <location>
        <begin position="22"/>
        <end position="468"/>
    </location>
</feature>
<reference evidence="4 5" key="1">
    <citation type="submission" date="2020-06" db="EMBL/GenBank/DDBJ databases">
        <title>Genome sequence of Rhizobium sp strain ADMK78.</title>
        <authorList>
            <person name="Rahi P."/>
        </authorList>
    </citation>
    <scope>NUCLEOTIDE SEQUENCE [LARGE SCALE GENOMIC DNA]</scope>
    <source>
        <strain evidence="4 5">ADMK78</strain>
    </source>
</reference>
<evidence type="ECO:0000256" key="1">
    <source>
        <dbReference type="SAM" id="MobiDB-lite"/>
    </source>
</evidence>
<organism evidence="4 5">
    <name type="scientific">Peteryoungia desertarenae</name>
    <dbReference type="NCBI Taxonomy" id="1813451"/>
    <lineage>
        <taxon>Bacteria</taxon>
        <taxon>Pseudomonadati</taxon>
        <taxon>Pseudomonadota</taxon>
        <taxon>Alphaproteobacteria</taxon>
        <taxon>Hyphomicrobiales</taxon>
        <taxon>Rhizobiaceae</taxon>
        <taxon>Peteryoungia</taxon>
    </lineage>
</organism>
<evidence type="ECO:0000313" key="5">
    <source>
        <dbReference type="Proteomes" id="UP000308530"/>
    </source>
</evidence>